<evidence type="ECO:0000313" key="2">
    <source>
        <dbReference type="EMBL" id="MBC8752679.1"/>
    </source>
</evidence>
<evidence type="ECO:0000313" key="3">
    <source>
        <dbReference type="Proteomes" id="UP000736373"/>
    </source>
</evidence>
<dbReference type="Gene3D" id="3.30.420.10">
    <property type="entry name" value="Ribonuclease H-like superfamily/Ribonuclease H"/>
    <property type="match status" value="1"/>
</dbReference>
<gene>
    <name evidence="2" type="ORF">F6X42_41890</name>
</gene>
<sequence length="114" mass="12939">MAKRDDAESWSLDERHFQQHGSRCRMGVAPEVRDPVLMHAPTRKSVACFGAVSLSTGRFVWQVCPVFNAETFLSFLRRLLCRRRSGKQIVAVLDNARYHHAICLSRCCKSTDGT</sequence>
<organism evidence="2 3">
    <name type="scientific">Paraburkholderia podalyriae</name>
    <dbReference type="NCBI Taxonomy" id="1938811"/>
    <lineage>
        <taxon>Bacteria</taxon>
        <taxon>Pseudomonadati</taxon>
        <taxon>Pseudomonadota</taxon>
        <taxon>Betaproteobacteria</taxon>
        <taxon>Burkholderiales</taxon>
        <taxon>Burkholderiaceae</taxon>
        <taxon>Paraburkholderia</taxon>
    </lineage>
</organism>
<keyword evidence="3" id="KW-1185">Reference proteome</keyword>
<accession>A0ABR7Q292</accession>
<feature type="domain" description="Tc1-like transposase DDE" evidence="1">
    <location>
        <begin position="10"/>
        <end position="106"/>
    </location>
</feature>
<dbReference type="EMBL" id="VZQQ01000133">
    <property type="protein sequence ID" value="MBC8752679.1"/>
    <property type="molecule type" value="Genomic_DNA"/>
</dbReference>
<reference evidence="2 3" key="1">
    <citation type="submission" date="2019-09" db="EMBL/GenBank/DDBJ databases">
        <title>Paraburkholderia podalyriae sp. nov., A South African Podalyria-associated rhizobium.</title>
        <authorList>
            <person name="Mavima L."/>
            <person name="Beukes C.W."/>
            <person name="Palmer M."/>
            <person name="De Meyer S.E."/>
            <person name="James E.K."/>
            <person name="Maluk M."/>
            <person name="Avontuur J.R."/>
            <person name="Chan W.Y."/>
            <person name="Venter S.N."/>
            <person name="Steenkamp E.T."/>
        </authorList>
    </citation>
    <scope>NUCLEOTIDE SEQUENCE [LARGE SCALE GENOMIC DNA]</scope>
    <source>
        <strain evidence="2 3">WC7.3b</strain>
    </source>
</reference>
<dbReference type="InterPro" id="IPR036397">
    <property type="entry name" value="RNaseH_sf"/>
</dbReference>
<dbReference type="InterPro" id="IPR038717">
    <property type="entry name" value="Tc1-like_DDE_dom"/>
</dbReference>
<evidence type="ECO:0000259" key="1">
    <source>
        <dbReference type="Pfam" id="PF13358"/>
    </source>
</evidence>
<dbReference type="Proteomes" id="UP000736373">
    <property type="component" value="Unassembled WGS sequence"/>
</dbReference>
<comment type="caution">
    <text evidence="2">The sequence shown here is derived from an EMBL/GenBank/DDBJ whole genome shotgun (WGS) entry which is preliminary data.</text>
</comment>
<protein>
    <recommendedName>
        <fullName evidence="1">Tc1-like transposase DDE domain-containing protein</fullName>
    </recommendedName>
</protein>
<name>A0ABR7Q292_9BURK</name>
<dbReference type="Pfam" id="PF13358">
    <property type="entry name" value="DDE_3"/>
    <property type="match status" value="1"/>
</dbReference>
<proteinExistence type="predicted"/>